<organism evidence="3 4">
    <name type="scientific">Amycolatopsis minnesotensis</name>
    <dbReference type="NCBI Taxonomy" id="337894"/>
    <lineage>
        <taxon>Bacteria</taxon>
        <taxon>Bacillati</taxon>
        <taxon>Actinomycetota</taxon>
        <taxon>Actinomycetes</taxon>
        <taxon>Pseudonocardiales</taxon>
        <taxon>Pseudonocardiaceae</taxon>
        <taxon>Amycolatopsis</taxon>
    </lineage>
</organism>
<dbReference type="InterPro" id="IPR025331">
    <property type="entry name" value="TNT"/>
</dbReference>
<dbReference type="EMBL" id="BAAANN010000017">
    <property type="protein sequence ID" value="GAA1966346.1"/>
    <property type="molecule type" value="Genomic_DNA"/>
</dbReference>
<gene>
    <name evidence="3" type="ORF">GCM10009754_43460</name>
</gene>
<reference evidence="4" key="1">
    <citation type="journal article" date="2019" name="Int. J. Syst. Evol. Microbiol.">
        <title>The Global Catalogue of Microorganisms (GCM) 10K type strain sequencing project: providing services to taxonomists for standard genome sequencing and annotation.</title>
        <authorList>
            <consortium name="The Broad Institute Genomics Platform"/>
            <consortium name="The Broad Institute Genome Sequencing Center for Infectious Disease"/>
            <person name="Wu L."/>
            <person name="Ma J."/>
        </authorList>
    </citation>
    <scope>NUCLEOTIDE SEQUENCE [LARGE SCALE GENOMIC DNA]</scope>
    <source>
        <strain evidence="4">JCM 14545</strain>
    </source>
</reference>
<feature type="region of interest" description="Disordered" evidence="1">
    <location>
        <begin position="132"/>
        <end position="151"/>
    </location>
</feature>
<dbReference type="Pfam" id="PF14021">
    <property type="entry name" value="TNT"/>
    <property type="match status" value="1"/>
</dbReference>
<accession>A0ABP5CQB3</accession>
<protein>
    <submittedName>
        <fullName evidence="3">TNT domain-containing protein</fullName>
    </submittedName>
</protein>
<comment type="caution">
    <text evidence="3">The sequence shown here is derived from an EMBL/GenBank/DDBJ whole genome shotgun (WGS) entry which is preliminary data.</text>
</comment>
<dbReference type="InterPro" id="IPR036170">
    <property type="entry name" value="YezG-like_sf"/>
</dbReference>
<evidence type="ECO:0000313" key="3">
    <source>
        <dbReference type="EMBL" id="GAA1966346.1"/>
    </source>
</evidence>
<name>A0ABP5CQB3_9PSEU</name>
<evidence type="ECO:0000259" key="2">
    <source>
        <dbReference type="Pfam" id="PF14021"/>
    </source>
</evidence>
<evidence type="ECO:0000313" key="4">
    <source>
        <dbReference type="Proteomes" id="UP001501116"/>
    </source>
</evidence>
<dbReference type="Proteomes" id="UP001501116">
    <property type="component" value="Unassembled WGS sequence"/>
</dbReference>
<feature type="domain" description="TNT" evidence="2">
    <location>
        <begin position="559"/>
        <end position="643"/>
    </location>
</feature>
<sequence length="646" mass="70437">MHYRVEAAERPDGQYTVWQGGVYQAQRSTADGTVLLAALPGEDAPPEFDTTWESRQAKIVPEAEVSATFSLQTHCVFDDEVYRVSPGDSGSPGPLVLRWSGTDEALAAQLGLTDFSTKAALDGLSALWQERHDFTDPTSPPEPAASSPGDPNPFLRGIGRALLKIAPAKWNSLAAQYRQVGGYAELEVRSVLGDPVDEVTFLSPPPALSQLFAALRAAMYEPGAGTWFQSTFVLKSSREFDFDYDLDRQPDWRQPPHVGAQPAPAAYSADLARYPREPGNIPPWLAAKASLPVAVAFRQAAVVDGPPEGDKPTVNRPPVPREEMRGVLDYLFRSPVALARQGRLPDLFAPTGKPDVPDAFHTDGTWIWPAAVPHYLRKYRVPPQPELLDHIRAAGFRPPYVPEPVRAAAEAELAGAERPVHSVADLAEPSTPDMVDRGQWPRTLLASDVLTILRRRLAEHGVAESAYSIGKRAKGVWSLARTEHSWEVSGPDDEDPAAFAHLEEAARFLLGTLLLYPARAFAGSPEPAEPTDRMPDWPIVPLRGEPPLFLFRRKRLVVLAPGTALVRYGPDGGNLVHDETVTFPETSLPADRQGLRQALVVRRPLRVLAGVALPWGPMPGGAVGYFLPRPVGHHLETGALERVTTP</sequence>
<evidence type="ECO:0000256" key="1">
    <source>
        <dbReference type="SAM" id="MobiDB-lite"/>
    </source>
</evidence>
<keyword evidence="4" id="KW-1185">Reference proteome</keyword>
<proteinExistence type="predicted"/>
<dbReference type="SUPFAM" id="SSF160424">
    <property type="entry name" value="BH3703-like"/>
    <property type="match status" value="1"/>
</dbReference>
<dbReference type="RefSeq" id="WP_344421596.1">
    <property type="nucleotide sequence ID" value="NZ_BAAANN010000017.1"/>
</dbReference>